<name>M0CH67_9EURY</name>
<dbReference type="AlphaFoldDB" id="M0CH67"/>
<evidence type="ECO:0000313" key="2">
    <source>
        <dbReference type="Proteomes" id="UP000011657"/>
    </source>
</evidence>
<dbReference type="EMBL" id="AOIS01000018">
    <property type="protein sequence ID" value="ELZ21702.1"/>
    <property type="molecule type" value="Genomic_DNA"/>
</dbReference>
<protein>
    <submittedName>
        <fullName evidence="1">Uncharacterized protein</fullName>
    </submittedName>
</protein>
<dbReference type="STRING" id="1227488.C477_05149"/>
<dbReference type="Proteomes" id="UP000011657">
    <property type="component" value="Unassembled WGS sequence"/>
</dbReference>
<reference evidence="1 2" key="1">
    <citation type="journal article" date="2014" name="PLoS Genet.">
        <title>Phylogenetically driven sequencing of extremely halophilic archaea reveals strategies for static and dynamic osmo-response.</title>
        <authorList>
            <person name="Becker E.A."/>
            <person name="Seitzer P.M."/>
            <person name="Tritt A."/>
            <person name="Larsen D."/>
            <person name="Krusor M."/>
            <person name="Yao A.I."/>
            <person name="Wu D."/>
            <person name="Madern D."/>
            <person name="Eisen J.A."/>
            <person name="Darling A.E."/>
            <person name="Facciotti M.T."/>
        </authorList>
    </citation>
    <scope>NUCLEOTIDE SEQUENCE [LARGE SCALE GENOMIC DNA]</scope>
    <source>
        <strain evidence="1 2">JCM 13891</strain>
    </source>
</reference>
<gene>
    <name evidence="1" type="ORF">C477_05149</name>
</gene>
<dbReference type="PATRIC" id="fig|1227488.3.peg.1019"/>
<accession>M0CH67</accession>
<keyword evidence="2" id="KW-1185">Reference proteome</keyword>
<sequence length="145" mass="15940">MPAGDIRLLTENIPEESDKPYHECSLLGDVLKELVAGIEAILDGDSISIELDATRIHITPKPDGECVTVRVEIMGIPDDVRGHEPDVVGRTELVTEIYVTVRSWCDDALAVNPDLDSSEWYQELKAALADAEDALEDAGIEEIRQ</sequence>
<evidence type="ECO:0000313" key="1">
    <source>
        <dbReference type="EMBL" id="ELZ21702.1"/>
    </source>
</evidence>
<organism evidence="1 2">
    <name type="scientific">Haloterrigena salina JCM 13891</name>
    <dbReference type="NCBI Taxonomy" id="1227488"/>
    <lineage>
        <taxon>Archaea</taxon>
        <taxon>Methanobacteriati</taxon>
        <taxon>Methanobacteriota</taxon>
        <taxon>Stenosarchaea group</taxon>
        <taxon>Halobacteria</taxon>
        <taxon>Halobacteriales</taxon>
        <taxon>Natrialbaceae</taxon>
        <taxon>Haloterrigena</taxon>
    </lineage>
</organism>
<proteinExistence type="predicted"/>
<comment type="caution">
    <text evidence="1">The sequence shown here is derived from an EMBL/GenBank/DDBJ whole genome shotgun (WGS) entry which is preliminary data.</text>
</comment>